<dbReference type="PANTHER" id="PTHR43547">
    <property type="entry name" value="TWO-COMPONENT HISTIDINE KINASE"/>
    <property type="match status" value="1"/>
</dbReference>
<evidence type="ECO:0000256" key="2">
    <source>
        <dbReference type="PROSITE-ProRule" id="PRU00169"/>
    </source>
</evidence>
<organism evidence="4 5">
    <name type="scientific">Candidatus Magnetoglobus multicellularis str. Araruama</name>
    <dbReference type="NCBI Taxonomy" id="890399"/>
    <lineage>
        <taxon>Bacteria</taxon>
        <taxon>Pseudomonadati</taxon>
        <taxon>Thermodesulfobacteriota</taxon>
        <taxon>Desulfobacteria</taxon>
        <taxon>Desulfobacterales</taxon>
        <taxon>Desulfobacteraceae</taxon>
        <taxon>Candidatus Magnetoglobus</taxon>
    </lineage>
</organism>
<dbReference type="PROSITE" id="PS50110">
    <property type="entry name" value="RESPONSE_REGULATORY"/>
    <property type="match status" value="1"/>
</dbReference>
<comment type="caution">
    <text evidence="4">The sequence shown here is derived from an EMBL/GenBank/DDBJ whole genome shotgun (WGS) entry which is preliminary data.</text>
</comment>
<dbReference type="AlphaFoldDB" id="A0A1V1PG48"/>
<keyword evidence="1 2" id="KW-0597">Phosphoprotein</keyword>
<dbReference type="InterPro" id="IPR011006">
    <property type="entry name" value="CheY-like_superfamily"/>
</dbReference>
<dbReference type="Pfam" id="PF00072">
    <property type="entry name" value="Response_reg"/>
    <property type="match status" value="1"/>
</dbReference>
<dbReference type="Proteomes" id="UP000189670">
    <property type="component" value="Unassembled WGS sequence"/>
</dbReference>
<evidence type="ECO:0000259" key="3">
    <source>
        <dbReference type="PROSITE" id="PS50110"/>
    </source>
</evidence>
<dbReference type="InterPro" id="IPR001789">
    <property type="entry name" value="Sig_transdc_resp-reg_receiver"/>
</dbReference>
<reference evidence="5" key="1">
    <citation type="submission" date="2012-11" db="EMBL/GenBank/DDBJ databases">
        <authorList>
            <person name="Lucero-Rivera Y.E."/>
            <person name="Tovar-Ramirez D."/>
        </authorList>
    </citation>
    <scope>NUCLEOTIDE SEQUENCE [LARGE SCALE GENOMIC DNA]</scope>
    <source>
        <strain evidence="5">Araruama</strain>
    </source>
</reference>
<sequence length="84" mass="9231">MDIMMPGIDGITACAHIKQEPSFKDIPIIMVTAKNESQSLQAAFDAGAMDYITKPVNPTILKARVNSALTLKKKWTAEKPESRI</sequence>
<name>A0A1V1PG48_9BACT</name>
<feature type="modified residue" description="4-aspartylphosphate" evidence="2">
    <location>
        <position position="2"/>
    </location>
</feature>
<accession>A0A1V1PG48</accession>
<dbReference type="EMBL" id="ATBP01000033">
    <property type="protein sequence ID" value="ETR73892.1"/>
    <property type="molecule type" value="Genomic_DNA"/>
</dbReference>
<gene>
    <name evidence="4" type="ORF">OMM_06662</name>
</gene>
<proteinExistence type="predicted"/>
<evidence type="ECO:0000256" key="1">
    <source>
        <dbReference type="ARBA" id="ARBA00022553"/>
    </source>
</evidence>
<dbReference type="GO" id="GO:0000155">
    <property type="term" value="F:phosphorelay sensor kinase activity"/>
    <property type="evidence" value="ECO:0007669"/>
    <property type="project" value="TreeGrafter"/>
</dbReference>
<feature type="domain" description="Response regulatory" evidence="3">
    <location>
        <begin position="1"/>
        <end position="69"/>
    </location>
</feature>
<evidence type="ECO:0000313" key="4">
    <source>
        <dbReference type="EMBL" id="ETR73892.1"/>
    </source>
</evidence>
<protein>
    <recommendedName>
        <fullName evidence="3">Response regulatory domain-containing protein</fullName>
    </recommendedName>
</protein>
<evidence type="ECO:0000313" key="5">
    <source>
        <dbReference type="Proteomes" id="UP000189670"/>
    </source>
</evidence>
<dbReference type="Gene3D" id="3.40.50.2300">
    <property type="match status" value="1"/>
</dbReference>
<dbReference type="PANTHER" id="PTHR43547:SF2">
    <property type="entry name" value="HYBRID SIGNAL TRANSDUCTION HISTIDINE KINASE C"/>
    <property type="match status" value="1"/>
</dbReference>
<dbReference type="SUPFAM" id="SSF52172">
    <property type="entry name" value="CheY-like"/>
    <property type="match status" value="1"/>
</dbReference>